<name>M1PDH6_DESSD</name>
<dbReference type="STRING" id="1167006.UWK_03118"/>
<dbReference type="Proteomes" id="UP000011721">
    <property type="component" value="Chromosome"/>
</dbReference>
<sequence length="229" mass="26430">MYKQKKILALITARGGSKGILKKNIKLLGDKPLICWTIEAALHSQYIDRLILSSDDFEIIEIAKMANCEVPFTRPKYLAEDETSSMDVIMHALEQIEEEYDYLLLLQPTSPFRTTQQIDNIIATCLDEECGMMISVARLKKHPMFMYRLNGQYLESLMDTQQQLRRQDMPAAYEHNGALYLAEIDLLKRVKSYTIPEAYAFIMTGVANLDIDDQEDWQYAEFLIEKGQV</sequence>
<dbReference type="RefSeq" id="WP_015405331.1">
    <property type="nucleotide sequence ID" value="NC_020304.1"/>
</dbReference>
<evidence type="ECO:0000313" key="2">
    <source>
        <dbReference type="Proteomes" id="UP000011721"/>
    </source>
</evidence>
<dbReference type="AlphaFoldDB" id="M1PDH6"/>
<dbReference type="SUPFAM" id="SSF53448">
    <property type="entry name" value="Nucleotide-diphospho-sugar transferases"/>
    <property type="match status" value="1"/>
</dbReference>
<gene>
    <name evidence="1" type="ordered locus">UWK_03118</name>
</gene>
<proteinExistence type="predicted"/>
<dbReference type="HOGENOM" id="CLU_042930_1_1_7"/>
<protein>
    <submittedName>
        <fullName evidence="1">CMP-N-acetylneuraminic acid synthetase</fullName>
    </submittedName>
</protein>
<dbReference type="eggNOG" id="COG1083">
    <property type="taxonomic scope" value="Bacteria"/>
</dbReference>
<dbReference type="Pfam" id="PF02348">
    <property type="entry name" value="CTP_transf_3"/>
    <property type="match status" value="1"/>
</dbReference>
<dbReference type="OrthoDB" id="9805604at2"/>
<accession>M1PDH6</accession>
<dbReference type="KEGG" id="dsf:UWK_03118"/>
<dbReference type="Gene3D" id="3.90.550.10">
    <property type="entry name" value="Spore Coat Polysaccharide Biosynthesis Protein SpsA, Chain A"/>
    <property type="match status" value="1"/>
</dbReference>
<dbReference type="CDD" id="cd02513">
    <property type="entry name" value="CMP-NeuAc_Synthase"/>
    <property type="match status" value="1"/>
</dbReference>
<dbReference type="PANTHER" id="PTHR21485:SF6">
    <property type="entry name" value="N-ACYLNEURAMINATE CYTIDYLYLTRANSFERASE-RELATED"/>
    <property type="match status" value="1"/>
</dbReference>
<dbReference type="PANTHER" id="PTHR21485">
    <property type="entry name" value="HAD SUPERFAMILY MEMBERS CMAS AND KDSC"/>
    <property type="match status" value="1"/>
</dbReference>
<keyword evidence="2" id="KW-1185">Reference proteome</keyword>
<evidence type="ECO:0000313" key="1">
    <source>
        <dbReference type="EMBL" id="AGF79647.1"/>
    </source>
</evidence>
<dbReference type="InterPro" id="IPR029044">
    <property type="entry name" value="Nucleotide-diphossugar_trans"/>
</dbReference>
<dbReference type="GO" id="GO:0008781">
    <property type="term" value="F:N-acylneuraminate cytidylyltransferase activity"/>
    <property type="evidence" value="ECO:0007669"/>
    <property type="project" value="TreeGrafter"/>
</dbReference>
<reference evidence="2" key="1">
    <citation type="journal article" date="2013" name="Stand. Genomic Sci.">
        <title>Complete genome sequence of Desulfocapsa sulfexigens, a marine deltaproteobacterium specialized in disproportionating inorganic sulfur compounds.</title>
        <authorList>
            <person name="Finster K.W."/>
            <person name="Kjeldsen K.U."/>
            <person name="Kube M."/>
            <person name="Reinhardt R."/>
            <person name="Mussmann M."/>
            <person name="Amann R."/>
            <person name="Schreiber L."/>
        </authorList>
    </citation>
    <scope>NUCLEOTIDE SEQUENCE [LARGE SCALE GENOMIC DNA]</scope>
    <source>
        <strain evidence="2">DSM 10523 / SB164P1</strain>
    </source>
</reference>
<dbReference type="PATRIC" id="fig|1167006.5.peg.3365"/>
<organism evidence="1 2">
    <name type="scientific">Desulfocapsa sulfexigens (strain DSM 10523 / SB164P1)</name>
    <dbReference type="NCBI Taxonomy" id="1167006"/>
    <lineage>
        <taxon>Bacteria</taxon>
        <taxon>Pseudomonadati</taxon>
        <taxon>Thermodesulfobacteriota</taxon>
        <taxon>Desulfobulbia</taxon>
        <taxon>Desulfobulbales</taxon>
        <taxon>Desulfocapsaceae</taxon>
        <taxon>Desulfocapsa</taxon>
    </lineage>
</organism>
<dbReference type="InterPro" id="IPR003329">
    <property type="entry name" value="Cytidylyl_trans"/>
</dbReference>
<dbReference type="EMBL" id="CP003985">
    <property type="protein sequence ID" value="AGF79647.1"/>
    <property type="molecule type" value="Genomic_DNA"/>
</dbReference>
<dbReference type="InterPro" id="IPR050793">
    <property type="entry name" value="CMP-NeuNAc_synthase"/>
</dbReference>